<proteinExistence type="inferred from homology"/>
<dbReference type="Proteomes" id="UP000008311">
    <property type="component" value="Unassembled WGS sequence"/>
</dbReference>
<evidence type="ECO:0000256" key="1">
    <source>
        <dbReference type="ARBA" id="ARBA00006817"/>
    </source>
</evidence>
<comment type="similarity">
    <text evidence="1">Belongs to the AHA1 family.</text>
</comment>
<accession>B9TFX0</accession>
<keyword evidence="4" id="KW-1185">Reference proteome</keyword>
<dbReference type="InterPro" id="IPR023393">
    <property type="entry name" value="START-like_dom_sf"/>
</dbReference>
<name>B9TFX0_RICCO</name>
<dbReference type="AlphaFoldDB" id="B9TFX0"/>
<reference evidence="4" key="1">
    <citation type="journal article" date="2010" name="Nat. Biotechnol.">
        <title>Draft genome sequence of the oilseed species Ricinus communis.</title>
        <authorList>
            <person name="Chan A.P."/>
            <person name="Crabtree J."/>
            <person name="Zhao Q."/>
            <person name="Lorenzi H."/>
            <person name="Orvis J."/>
            <person name="Puiu D."/>
            <person name="Melake-Berhan A."/>
            <person name="Jones K.M."/>
            <person name="Redman J."/>
            <person name="Chen G."/>
            <person name="Cahoon E.B."/>
            <person name="Gedil M."/>
            <person name="Stanke M."/>
            <person name="Haas B.J."/>
            <person name="Wortman J.R."/>
            <person name="Fraser-Liggett C.M."/>
            <person name="Ravel J."/>
            <person name="Rabinowicz P.D."/>
        </authorList>
    </citation>
    <scope>NUCLEOTIDE SEQUENCE [LARGE SCALE GENOMIC DNA]</scope>
    <source>
        <strain evidence="4">cv. Hale</strain>
    </source>
</reference>
<dbReference type="InterPro" id="IPR013538">
    <property type="entry name" value="ASHA1/2-like_C"/>
</dbReference>
<dbReference type="Gene3D" id="3.30.530.20">
    <property type="match status" value="1"/>
</dbReference>
<evidence type="ECO:0000313" key="4">
    <source>
        <dbReference type="Proteomes" id="UP000008311"/>
    </source>
</evidence>
<evidence type="ECO:0000313" key="3">
    <source>
        <dbReference type="EMBL" id="EEF25246.1"/>
    </source>
</evidence>
<organism evidence="3 4">
    <name type="scientific">Ricinus communis</name>
    <name type="common">Castor bean</name>
    <dbReference type="NCBI Taxonomy" id="3988"/>
    <lineage>
        <taxon>Eukaryota</taxon>
        <taxon>Viridiplantae</taxon>
        <taxon>Streptophyta</taxon>
        <taxon>Embryophyta</taxon>
        <taxon>Tracheophyta</taxon>
        <taxon>Spermatophyta</taxon>
        <taxon>Magnoliopsida</taxon>
        <taxon>eudicotyledons</taxon>
        <taxon>Gunneridae</taxon>
        <taxon>Pentapetalae</taxon>
        <taxon>rosids</taxon>
        <taxon>fabids</taxon>
        <taxon>Malpighiales</taxon>
        <taxon>Euphorbiaceae</taxon>
        <taxon>Acalyphoideae</taxon>
        <taxon>Acalypheae</taxon>
        <taxon>Ricinus</taxon>
    </lineage>
</organism>
<dbReference type="Pfam" id="PF08327">
    <property type="entry name" value="AHSA1"/>
    <property type="match status" value="1"/>
</dbReference>
<feature type="domain" description="Activator of Hsp90 ATPase homologue 1/2-like C-terminal" evidence="2">
    <location>
        <begin position="5"/>
        <end position="52"/>
    </location>
</feature>
<dbReference type="EMBL" id="EQ980176">
    <property type="protein sequence ID" value="EEF25246.1"/>
    <property type="molecule type" value="Genomic_DNA"/>
</dbReference>
<dbReference type="SUPFAM" id="SSF55961">
    <property type="entry name" value="Bet v1-like"/>
    <property type="match status" value="1"/>
</dbReference>
<protein>
    <recommendedName>
        <fullName evidence="2">Activator of Hsp90 ATPase homologue 1/2-like C-terminal domain-containing protein</fullName>
    </recommendedName>
</protein>
<sequence length="53" mass="5922">MIGIFEIAPEGNGTRYTASARHWTTDKLEEHRKMGFEEGWSAVAEQLKALAEG</sequence>
<dbReference type="InParanoid" id="B9TFX0"/>
<evidence type="ECO:0000259" key="2">
    <source>
        <dbReference type="Pfam" id="PF08327"/>
    </source>
</evidence>
<gene>
    <name evidence="3" type="ORF">RCOM_1932790</name>
</gene>